<keyword evidence="5" id="KW-0235">DNA replication</keyword>
<name>A0A154PC10_DUFNO</name>
<evidence type="ECO:0000259" key="12">
    <source>
        <dbReference type="Pfam" id="PF19675"/>
    </source>
</evidence>
<dbReference type="EMBL" id="KQ434869">
    <property type="protein sequence ID" value="KZC09436.1"/>
    <property type="molecule type" value="Genomic_DNA"/>
</dbReference>
<dbReference type="GO" id="GO:0006270">
    <property type="term" value="P:DNA replication initiation"/>
    <property type="evidence" value="ECO:0007669"/>
    <property type="project" value="TreeGrafter"/>
</dbReference>
<dbReference type="PANTHER" id="PTHR12748:SF0">
    <property type="entry name" value="ORIGIN RECOGNITION COMPLEX SUBUNIT 3"/>
    <property type="match status" value="1"/>
</dbReference>
<keyword evidence="14" id="KW-1185">Reference proteome</keyword>
<evidence type="ECO:0000256" key="2">
    <source>
        <dbReference type="ARBA" id="ARBA00010977"/>
    </source>
</evidence>
<evidence type="ECO:0000256" key="6">
    <source>
        <dbReference type="ARBA" id="ARBA00023125"/>
    </source>
</evidence>
<feature type="non-terminal residue" evidence="13">
    <location>
        <position position="1"/>
    </location>
</feature>
<evidence type="ECO:0000259" key="10">
    <source>
        <dbReference type="Pfam" id="PF07034"/>
    </source>
</evidence>
<dbReference type="InterPro" id="IPR045663">
    <property type="entry name" value="ORC3_ins"/>
</dbReference>
<dbReference type="Pfam" id="PF19675">
    <property type="entry name" value="ORC3_ins"/>
    <property type="match status" value="1"/>
</dbReference>
<evidence type="ECO:0000259" key="11">
    <source>
        <dbReference type="Pfam" id="PF18137"/>
    </source>
</evidence>
<dbReference type="InterPro" id="IPR020795">
    <property type="entry name" value="ORC3"/>
</dbReference>
<feature type="domain" description="Origin recognition complex subunit 3 winged helix C-terminal" evidence="11">
    <location>
        <begin position="550"/>
        <end position="605"/>
    </location>
</feature>
<dbReference type="Proteomes" id="UP000076502">
    <property type="component" value="Unassembled WGS sequence"/>
</dbReference>
<protein>
    <recommendedName>
        <fullName evidence="3">Origin recognition complex subunit 3</fullName>
    </recommendedName>
</protein>
<evidence type="ECO:0000256" key="8">
    <source>
        <dbReference type="ARBA" id="ARBA00026084"/>
    </source>
</evidence>
<sequence>GVFVHKGKYKIGDKSTKFQSPDYFSVPWYLAYKEIWESIQEATEDIRFSMFQQILTDLESFVTNVKTKPLESLENEISTAIVLTGVNVPDHAIMFNRIISKLEPITAHTAVIWSRDSNSLKNILEETIYQLINHDTNEDTQAKKSQCTMRALKDWYEEHCEPNIPLVIIITDFESSSPAVLHDFISILSSYANTMKFILIFGVATTLHAIHRSLSYDVTSKLNVQVFHTQTQMNILSEVIENIVFCTNIPFKLTGRAFQLLTDIFLFYDFSVEHFLQNYRICMIQHFYGNNINSLCCQSQEIENRISSLTVEDIDEIKKLPSIEKYLQKLQKERNKNEESVNRNFKKKNLLQDILKHLLNKFRRYMHRFLIVLRCLHVFMAPLPNSPMGKQLREFYTRAVYVNDLKESQEYKECLQLLSFLSKTELVSKLNSLIDIMKEAKDSVLKKIRTDLQAHIGKIEEASLETSAQSTDVLSAGEKLSRLQLKEKLLKMSQAHSRSPYKQALLDVINYLDEQVFCACLVNPHHIPANEIFCFNEGTLAKQHIRGSLRAAIHTGLNDPQVYMNCECCKLENDDAIPPTLPDLSIIYKLHLESRKLINMYDWLQVTIRSARFTQAVAELEFLGFIKSSRKKTDHVKRLT</sequence>
<dbReference type="STRING" id="178035.A0A154PC10"/>
<accession>A0A154PC10</accession>
<dbReference type="OrthoDB" id="10265211at2759"/>
<keyword evidence="4" id="KW-0597">Phosphoprotein</keyword>
<evidence type="ECO:0000256" key="3">
    <source>
        <dbReference type="ARBA" id="ARBA00019085"/>
    </source>
</evidence>
<dbReference type="GO" id="GO:0031261">
    <property type="term" value="C:DNA replication preinitiation complex"/>
    <property type="evidence" value="ECO:0007669"/>
    <property type="project" value="TreeGrafter"/>
</dbReference>
<comment type="similarity">
    <text evidence="2">Belongs to the ORC3 family.</text>
</comment>
<dbReference type="GO" id="GO:0003688">
    <property type="term" value="F:DNA replication origin binding"/>
    <property type="evidence" value="ECO:0007669"/>
    <property type="project" value="TreeGrafter"/>
</dbReference>
<organism evidence="13 14">
    <name type="scientific">Dufourea novaeangliae</name>
    <name type="common">Sweat bee</name>
    <dbReference type="NCBI Taxonomy" id="178035"/>
    <lineage>
        <taxon>Eukaryota</taxon>
        <taxon>Metazoa</taxon>
        <taxon>Ecdysozoa</taxon>
        <taxon>Arthropoda</taxon>
        <taxon>Hexapoda</taxon>
        <taxon>Insecta</taxon>
        <taxon>Pterygota</taxon>
        <taxon>Neoptera</taxon>
        <taxon>Endopterygota</taxon>
        <taxon>Hymenoptera</taxon>
        <taxon>Apocrita</taxon>
        <taxon>Aculeata</taxon>
        <taxon>Apoidea</taxon>
        <taxon>Anthophila</taxon>
        <taxon>Halictidae</taxon>
        <taxon>Rophitinae</taxon>
        <taxon>Dufourea</taxon>
    </lineage>
</organism>
<evidence type="ECO:0000313" key="14">
    <source>
        <dbReference type="Proteomes" id="UP000076502"/>
    </source>
</evidence>
<evidence type="ECO:0000256" key="9">
    <source>
        <dbReference type="ARBA" id="ARBA00045241"/>
    </source>
</evidence>
<comment type="subcellular location">
    <subcellularLocation>
        <location evidence="1">Nucleus</location>
    </subcellularLocation>
</comment>
<comment type="subunit">
    <text evidence="8">Component of ORC, a complex composed of at least 6 subunits: ORC1, ORC2, ORC3, ORC4, ORC5 and ORC6. ORC is regulated in a cell-cycle dependent manner. It is sequentially assembled at the exit from anaphase of mitosis and disassembled as cells enter S phase.</text>
</comment>
<evidence type="ECO:0000313" key="13">
    <source>
        <dbReference type="EMBL" id="KZC09436.1"/>
    </source>
</evidence>
<feature type="domain" description="Origin recognition complex subunit 3 insertion" evidence="12">
    <location>
        <begin position="306"/>
        <end position="537"/>
    </location>
</feature>
<dbReference type="PANTHER" id="PTHR12748">
    <property type="entry name" value="ORIGIN RECOGNITION COMPLEX SUBUNIT 3"/>
    <property type="match status" value="1"/>
</dbReference>
<dbReference type="CDD" id="cd20704">
    <property type="entry name" value="Orc3"/>
    <property type="match status" value="1"/>
</dbReference>
<dbReference type="InterPro" id="IPR040855">
    <property type="entry name" value="ORC_WH_C"/>
</dbReference>
<dbReference type="Pfam" id="PF07034">
    <property type="entry name" value="ORC3_N"/>
    <property type="match status" value="1"/>
</dbReference>
<evidence type="ECO:0000256" key="7">
    <source>
        <dbReference type="ARBA" id="ARBA00023242"/>
    </source>
</evidence>
<dbReference type="InterPro" id="IPR045667">
    <property type="entry name" value="ORC3_N"/>
</dbReference>
<evidence type="ECO:0000256" key="5">
    <source>
        <dbReference type="ARBA" id="ARBA00022705"/>
    </source>
</evidence>
<dbReference type="Pfam" id="PF18137">
    <property type="entry name" value="WHD_ORC"/>
    <property type="match status" value="2"/>
</dbReference>
<dbReference type="GO" id="GO:0005656">
    <property type="term" value="C:nuclear pre-replicative complex"/>
    <property type="evidence" value="ECO:0007669"/>
    <property type="project" value="TreeGrafter"/>
</dbReference>
<feature type="domain" description="Origin recognition complex subunit 3 winged helix C-terminal" evidence="11">
    <location>
        <begin position="610"/>
        <end position="640"/>
    </location>
</feature>
<dbReference type="GO" id="GO:0005664">
    <property type="term" value="C:nuclear origin of replication recognition complex"/>
    <property type="evidence" value="ECO:0007669"/>
    <property type="project" value="InterPro"/>
</dbReference>
<keyword evidence="6" id="KW-0238">DNA-binding</keyword>
<proteinExistence type="inferred from homology"/>
<gene>
    <name evidence="13" type="ORF">WN55_11179</name>
</gene>
<comment type="function">
    <text evidence="9">Component of the origin recognition complex (ORC) that binds origins of replication. DNA-binding is ATP-dependent. The specific DNA sequences that define origins of replication have not been identified yet. ORC is required to assemble the pre-replication complex necessary to initiate DNA replication. Binds histone H3 and H4 trimethylation marks H3K9me3, H3K27me3 and H4K20me3.</text>
</comment>
<keyword evidence="7" id="KW-0539">Nucleus</keyword>
<evidence type="ECO:0000256" key="1">
    <source>
        <dbReference type="ARBA" id="ARBA00004123"/>
    </source>
</evidence>
<dbReference type="AlphaFoldDB" id="A0A154PC10"/>
<feature type="domain" description="Origin recognition complex subunit 3 N-terminal" evidence="10">
    <location>
        <begin position="28"/>
        <end position="293"/>
    </location>
</feature>
<evidence type="ECO:0000256" key="4">
    <source>
        <dbReference type="ARBA" id="ARBA00022553"/>
    </source>
</evidence>
<reference evidence="13 14" key="1">
    <citation type="submission" date="2015-07" db="EMBL/GenBank/DDBJ databases">
        <title>The genome of Dufourea novaeangliae.</title>
        <authorList>
            <person name="Pan H."/>
            <person name="Kapheim K."/>
        </authorList>
    </citation>
    <scope>NUCLEOTIDE SEQUENCE [LARGE SCALE GENOMIC DNA]</scope>
    <source>
        <strain evidence="13">0120121106</strain>
        <tissue evidence="13">Whole body</tissue>
    </source>
</reference>